<protein>
    <submittedName>
        <fullName evidence="2">Uncharacterized protein</fullName>
    </submittedName>
</protein>
<proteinExistence type="predicted"/>
<feature type="compositionally biased region" description="Polar residues" evidence="1">
    <location>
        <begin position="1"/>
        <end position="19"/>
    </location>
</feature>
<comment type="caution">
    <text evidence="2">The sequence shown here is derived from an EMBL/GenBank/DDBJ whole genome shotgun (WGS) entry which is preliminary data.</text>
</comment>
<evidence type="ECO:0000313" key="2">
    <source>
        <dbReference type="EMBL" id="MFN2974911.1"/>
    </source>
</evidence>
<reference evidence="2 3" key="1">
    <citation type="submission" date="2024-12" db="EMBL/GenBank/DDBJ databases">
        <authorList>
            <person name="Lee Y."/>
        </authorList>
    </citation>
    <scope>NUCLEOTIDE SEQUENCE [LARGE SCALE GENOMIC DNA]</scope>
    <source>
        <strain evidence="2 3">03SUJ4</strain>
    </source>
</reference>
<dbReference type="RefSeq" id="WP_263413541.1">
    <property type="nucleotide sequence ID" value="NZ_BAABBH010000001.1"/>
</dbReference>
<feature type="region of interest" description="Disordered" evidence="1">
    <location>
        <begin position="1"/>
        <end position="21"/>
    </location>
</feature>
<name>A0ABW9KGN2_9BACT</name>
<dbReference type="EMBL" id="JBJYXY010000001">
    <property type="protein sequence ID" value="MFN2974911.1"/>
    <property type="molecule type" value="Genomic_DNA"/>
</dbReference>
<dbReference type="Proteomes" id="UP001634747">
    <property type="component" value="Unassembled WGS sequence"/>
</dbReference>
<accession>A0ABW9KGN2</accession>
<organism evidence="2 3">
    <name type="scientific">Terriglobus aquaticus</name>
    <dbReference type="NCBI Taxonomy" id="940139"/>
    <lineage>
        <taxon>Bacteria</taxon>
        <taxon>Pseudomonadati</taxon>
        <taxon>Acidobacteriota</taxon>
        <taxon>Terriglobia</taxon>
        <taxon>Terriglobales</taxon>
        <taxon>Acidobacteriaceae</taxon>
        <taxon>Terriglobus</taxon>
    </lineage>
</organism>
<sequence>MATLQVISTTKPTQTTSQDETSDFVLARPFGFIEGRRLGRHDFGAAAPSNDAMGTAHPKDRYIIFDEKREPEPGDVVCAYVSLRKRGKPEEEAIAEQGGCWPDELHVCDCQVIRRFTKTAEGRICLTPDVDAFQSWTEGPVGEDLVLEITVVGCATPYTALLQGEDGIVYFTQGGSGTRGASLKSATKNAKRFETSWWDGLFVYSGKSPDSTPSPTPETHFGLKILDKAMWGRATEDVAERTVGIHVQRQIQSGDVILAMDADAVLHLLRVTNDGYTTMKHGSFTSSAIPIGVVWCNADTHGAAKRSARKAA</sequence>
<gene>
    <name evidence="2" type="ORF">ACK2TP_03980</name>
</gene>
<keyword evidence="3" id="KW-1185">Reference proteome</keyword>
<evidence type="ECO:0000256" key="1">
    <source>
        <dbReference type="SAM" id="MobiDB-lite"/>
    </source>
</evidence>
<evidence type="ECO:0000313" key="3">
    <source>
        <dbReference type="Proteomes" id="UP001634747"/>
    </source>
</evidence>